<keyword evidence="1" id="KW-0805">Transcription regulation</keyword>
<dbReference type="PANTHER" id="PTHR47506:SF3">
    <property type="entry name" value="HTH-TYPE TRANSCRIPTIONAL REGULATOR LMRA"/>
    <property type="match status" value="1"/>
</dbReference>
<feature type="DNA-binding region" description="H-T-H motif" evidence="4">
    <location>
        <begin position="27"/>
        <end position="46"/>
    </location>
</feature>
<dbReference type="Pfam" id="PF00440">
    <property type="entry name" value="TetR_N"/>
    <property type="match status" value="1"/>
</dbReference>
<dbReference type="PANTHER" id="PTHR47506">
    <property type="entry name" value="TRANSCRIPTIONAL REGULATORY PROTEIN"/>
    <property type="match status" value="1"/>
</dbReference>
<dbReference type="InterPro" id="IPR009057">
    <property type="entry name" value="Homeodomain-like_sf"/>
</dbReference>
<evidence type="ECO:0000256" key="4">
    <source>
        <dbReference type="PROSITE-ProRule" id="PRU00335"/>
    </source>
</evidence>
<feature type="domain" description="HTH tetR-type" evidence="5">
    <location>
        <begin position="4"/>
        <end position="64"/>
    </location>
</feature>
<dbReference type="SUPFAM" id="SSF46689">
    <property type="entry name" value="Homeodomain-like"/>
    <property type="match status" value="1"/>
</dbReference>
<comment type="caution">
    <text evidence="6">The sequence shown here is derived from an EMBL/GenBank/DDBJ whole genome shotgun (WGS) entry which is preliminary data.</text>
</comment>
<dbReference type="PRINTS" id="PR00455">
    <property type="entry name" value="HTHTETR"/>
</dbReference>
<dbReference type="InterPro" id="IPR001647">
    <property type="entry name" value="HTH_TetR"/>
</dbReference>
<keyword evidence="3" id="KW-0804">Transcription</keyword>
<keyword evidence="2 4" id="KW-0238">DNA-binding</keyword>
<dbReference type="RefSeq" id="WP_101343212.1">
    <property type="nucleotide sequence ID" value="NZ_PJAI02000001.1"/>
</dbReference>
<reference evidence="6 7" key="1">
    <citation type="submission" date="2019-08" db="EMBL/GenBank/DDBJ databases">
        <title>Microbe sample from Colwellia echini.</title>
        <authorList>
            <person name="Christiansen L."/>
            <person name="Pathiraja D."/>
            <person name="Schultz-Johansen M."/>
            <person name="Choi I.-G."/>
            <person name="Stougaard P."/>
        </authorList>
    </citation>
    <scope>NUCLEOTIDE SEQUENCE [LARGE SCALE GENOMIC DNA]</scope>
    <source>
        <strain evidence="6 7">A3</strain>
    </source>
</reference>
<evidence type="ECO:0000313" key="7">
    <source>
        <dbReference type="Proteomes" id="UP000815846"/>
    </source>
</evidence>
<organism evidence="6 7">
    <name type="scientific">Colwellia echini</name>
    <dbReference type="NCBI Taxonomy" id="1982103"/>
    <lineage>
        <taxon>Bacteria</taxon>
        <taxon>Pseudomonadati</taxon>
        <taxon>Pseudomonadota</taxon>
        <taxon>Gammaproteobacteria</taxon>
        <taxon>Alteromonadales</taxon>
        <taxon>Colwelliaceae</taxon>
        <taxon>Colwellia</taxon>
    </lineage>
</organism>
<dbReference type="InterPro" id="IPR011075">
    <property type="entry name" value="TetR_C"/>
</dbReference>
<dbReference type="PROSITE" id="PS50977">
    <property type="entry name" value="HTH_TETR_2"/>
    <property type="match status" value="1"/>
</dbReference>
<dbReference type="InterPro" id="IPR036271">
    <property type="entry name" value="Tet_transcr_reg_TetR-rel_C_sf"/>
</dbReference>
<evidence type="ECO:0000256" key="2">
    <source>
        <dbReference type="ARBA" id="ARBA00023125"/>
    </source>
</evidence>
<name>A0ABY3N1D4_9GAMM</name>
<accession>A0ABY3N1D4</accession>
<dbReference type="Pfam" id="PF16925">
    <property type="entry name" value="TetR_C_13"/>
    <property type="match status" value="1"/>
</dbReference>
<dbReference type="Gene3D" id="1.10.357.10">
    <property type="entry name" value="Tetracycline Repressor, domain 2"/>
    <property type="match status" value="1"/>
</dbReference>
<proteinExistence type="predicted"/>
<evidence type="ECO:0000259" key="5">
    <source>
        <dbReference type="PROSITE" id="PS50977"/>
    </source>
</evidence>
<evidence type="ECO:0000256" key="1">
    <source>
        <dbReference type="ARBA" id="ARBA00023015"/>
    </source>
</evidence>
<gene>
    <name evidence="6" type="ORF">CWS31_000535</name>
</gene>
<sequence length="192" mass="21706">MQQLDKRQQLINSALHLFYAKGIHAVGINEVLAQSGIAKKTLYNHFVSKDALIQACILERDQRFMAWFTQKCNDNSSLTVFVEHLLNALDDWINDRVIELGQFKGCFFVNTAAEYGEHTNEIKQLCMQHKANIKQFFEKQLQPLINDKVQCDNLVALLVLLKEGCINCAHVMGDKQAAISAKPLATAFIAKI</sequence>
<evidence type="ECO:0000313" key="6">
    <source>
        <dbReference type="EMBL" id="TYK67062.1"/>
    </source>
</evidence>
<dbReference type="SUPFAM" id="SSF48498">
    <property type="entry name" value="Tetracyclin repressor-like, C-terminal domain"/>
    <property type="match status" value="1"/>
</dbReference>
<keyword evidence="7" id="KW-1185">Reference proteome</keyword>
<dbReference type="EMBL" id="PJAI02000001">
    <property type="protein sequence ID" value="TYK67062.1"/>
    <property type="molecule type" value="Genomic_DNA"/>
</dbReference>
<dbReference type="Proteomes" id="UP000815846">
    <property type="component" value="Unassembled WGS sequence"/>
</dbReference>
<evidence type="ECO:0000256" key="3">
    <source>
        <dbReference type="ARBA" id="ARBA00023163"/>
    </source>
</evidence>
<protein>
    <submittedName>
        <fullName evidence="6">TetR/AcrR family transcriptional regulator</fullName>
    </submittedName>
</protein>